<reference evidence="4 5" key="1">
    <citation type="submission" date="2020-08" db="EMBL/GenBank/DDBJ databases">
        <title>A Genomic Blueprint of the Chicken Gut Microbiome.</title>
        <authorList>
            <person name="Gilroy R."/>
            <person name="Ravi A."/>
            <person name="Getino M."/>
            <person name="Pursley I."/>
            <person name="Horton D.L."/>
            <person name="Alikhan N.-F."/>
            <person name="Baker D."/>
            <person name="Gharbi K."/>
            <person name="Hall N."/>
            <person name="Watson M."/>
            <person name="Adriaenssens E.M."/>
            <person name="Foster-Nyarko E."/>
            <person name="Jarju S."/>
            <person name="Secka A."/>
            <person name="Antonio M."/>
            <person name="Oren A."/>
            <person name="Chaudhuri R."/>
            <person name="La Ragione R.M."/>
            <person name="Hildebrand F."/>
            <person name="Pallen M.J."/>
        </authorList>
    </citation>
    <scope>NUCLEOTIDE SEQUENCE [LARGE SCALE GENOMIC DNA]</scope>
    <source>
        <strain evidence="4 5">Sa3CUA2</strain>
    </source>
</reference>
<dbReference type="PROSITE" id="PS50893">
    <property type="entry name" value="ABC_TRANSPORTER_2"/>
    <property type="match status" value="1"/>
</dbReference>
<dbReference type="GO" id="GO:0005524">
    <property type="term" value="F:ATP binding"/>
    <property type="evidence" value="ECO:0007669"/>
    <property type="project" value="UniProtKB-KW"/>
</dbReference>
<sequence>MSETTPLVLTGRGLDKRYGHVLAMDGADFELAAGEILAVVGDNGAGKSTLIKSLTGAVVPDAGTIVLDGEEVRFRSPLDARRAGIETVYQELAVAPALDVTQNLYLGREHRMPGVMGTVLRRLDKKRMRQEAADHMADLGIRIQSVRQAVENLSGGQRQAVAVARAAAWGRRVVVMDEPTAALGVRETNQVLDLIQRVRDQGLPVVLISHNIPNVFQVADRIHIHRLGRRAALVRPGTTSMSEVVAVMTGATEASELESAVTDPVLTAAAATAPDAPPTWKDRSA</sequence>
<dbReference type="PROSITE" id="PS00211">
    <property type="entry name" value="ABC_TRANSPORTER_1"/>
    <property type="match status" value="1"/>
</dbReference>
<evidence type="ECO:0000313" key="4">
    <source>
        <dbReference type="EMBL" id="MBD7918679.1"/>
    </source>
</evidence>
<dbReference type="SMART" id="SM00382">
    <property type="entry name" value="AAA"/>
    <property type="match status" value="1"/>
</dbReference>
<gene>
    <name evidence="4" type="ORF">H9657_10380</name>
</gene>
<dbReference type="CDD" id="cd03216">
    <property type="entry name" value="ABC_Carb_Monos_I"/>
    <property type="match status" value="1"/>
</dbReference>
<feature type="domain" description="ABC transporter" evidence="3">
    <location>
        <begin position="9"/>
        <end position="252"/>
    </location>
</feature>
<organism evidence="4 5">
    <name type="scientific">Cellulomonas avistercoris</name>
    <dbReference type="NCBI Taxonomy" id="2762242"/>
    <lineage>
        <taxon>Bacteria</taxon>
        <taxon>Bacillati</taxon>
        <taxon>Actinomycetota</taxon>
        <taxon>Actinomycetes</taxon>
        <taxon>Micrococcales</taxon>
        <taxon>Cellulomonadaceae</taxon>
        <taxon>Cellulomonas</taxon>
    </lineage>
</organism>
<evidence type="ECO:0000256" key="2">
    <source>
        <dbReference type="ARBA" id="ARBA00022840"/>
    </source>
</evidence>
<dbReference type="InterPro" id="IPR050107">
    <property type="entry name" value="ABC_carbohydrate_import_ATPase"/>
</dbReference>
<dbReference type="EMBL" id="JACSQV010000008">
    <property type="protein sequence ID" value="MBD7918679.1"/>
    <property type="molecule type" value="Genomic_DNA"/>
</dbReference>
<dbReference type="RefSeq" id="WP_191783086.1">
    <property type="nucleotide sequence ID" value="NZ_JACSQV010000008.1"/>
</dbReference>
<evidence type="ECO:0000313" key="5">
    <source>
        <dbReference type="Proteomes" id="UP000604241"/>
    </source>
</evidence>
<dbReference type="Pfam" id="PF00005">
    <property type="entry name" value="ABC_tran"/>
    <property type="match status" value="1"/>
</dbReference>
<evidence type="ECO:0000256" key="1">
    <source>
        <dbReference type="ARBA" id="ARBA00022741"/>
    </source>
</evidence>
<dbReference type="InterPro" id="IPR003439">
    <property type="entry name" value="ABC_transporter-like_ATP-bd"/>
</dbReference>
<comment type="caution">
    <text evidence="4">The sequence shown here is derived from an EMBL/GenBank/DDBJ whole genome shotgun (WGS) entry which is preliminary data.</text>
</comment>
<evidence type="ECO:0000259" key="3">
    <source>
        <dbReference type="PROSITE" id="PS50893"/>
    </source>
</evidence>
<dbReference type="InterPro" id="IPR003593">
    <property type="entry name" value="AAA+_ATPase"/>
</dbReference>
<dbReference type="SUPFAM" id="SSF52540">
    <property type="entry name" value="P-loop containing nucleoside triphosphate hydrolases"/>
    <property type="match status" value="1"/>
</dbReference>
<proteinExistence type="predicted"/>
<dbReference type="Gene3D" id="3.40.50.300">
    <property type="entry name" value="P-loop containing nucleotide triphosphate hydrolases"/>
    <property type="match status" value="1"/>
</dbReference>
<keyword evidence="2 4" id="KW-0067">ATP-binding</keyword>
<keyword evidence="1" id="KW-0547">Nucleotide-binding</keyword>
<dbReference type="InterPro" id="IPR017871">
    <property type="entry name" value="ABC_transporter-like_CS"/>
</dbReference>
<keyword evidence="5" id="KW-1185">Reference proteome</keyword>
<protein>
    <submittedName>
        <fullName evidence="4">Sugar ABC transporter ATP-binding protein</fullName>
    </submittedName>
</protein>
<dbReference type="PANTHER" id="PTHR43790:SF8">
    <property type="entry name" value="SUGAR ABC TRANSPORTER ATP-BINDING PROTEIN"/>
    <property type="match status" value="1"/>
</dbReference>
<dbReference type="InterPro" id="IPR027417">
    <property type="entry name" value="P-loop_NTPase"/>
</dbReference>
<dbReference type="Proteomes" id="UP000604241">
    <property type="component" value="Unassembled WGS sequence"/>
</dbReference>
<dbReference type="PANTHER" id="PTHR43790">
    <property type="entry name" value="CARBOHYDRATE TRANSPORT ATP-BINDING PROTEIN MG119-RELATED"/>
    <property type="match status" value="1"/>
</dbReference>
<accession>A0ABR8QE16</accession>
<name>A0ABR8QE16_9CELL</name>